<dbReference type="Proteomes" id="UP000293781">
    <property type="component" value="Unassembled WGS sequence"/>
</dbReference>
<dbReference type="SUPFAM" id="SSF53649">
    <property type="entry name" value="Alkaline phosphatase-like"/>
    <property type="match status" value="1"/>
</dbReference>
<dbReference type="InterPro" id="IPR002591">
    <property type="entry name" value="Phosphodiest/P_Trfase"/>
</dbReference>
<organism evidence="1 2">
    <name type="scientific">Micromonospora violae</name>
    <dbReference type="NCBI Taxonomy" id="1278207"/>
    <lineage>
        <taxon>Bacteria</taxon>
        <taxon>Bacillati</taxon>
        <taxon>Actinomycetota</taxon>
        <taxon>Actinomycetes</taxon>
        <taxon>Micromonosporales</taxon>
        <taxon>Micromonosporaceae</taxon>
        <taxon>Micromonospora</taxon>
    </lineage>
</organism>
<name>A0A4Q7UI58_9ACTN</name>
<sequence>MIAEAGGVPAPLEILGPQHGGGRLADVLPSALAVLGVPGAADPLGLVPSLAGVRRIAVLLVDGLGWYQLPTAAPYAPTLAGLAATVARPLIAGFPSTTPTSLVSLGTGVAPGAHGVLGFTVRVPGTDRVLTHTDWAADPSPLHWQPVPTQLERARAAGVTTTVVSRPEFGGSGLTVAANRGGDFRGAAGGDAVAAAMLAALATGPGPTLVSGYHADLDRYGHVYGVDSEPWRVAAAEVDALVARLLDGLPPDAALLVTADHGQLDIPAAHRFDLDTDPRLRAGVRLVAGEARVRYLHAEPGAVDDVRAAWSEVLGGAARVRTRAEMVAAGWFGPVPEEHLGRIGDVVVTCNDTYAVMASRTERPMASKLVAYHGSDTAAELTVPLLAIRG</sequence>
<dbReference type="Pfam" id="PF01663">
    <property type="entry name" value="Phosphodiest"/>
    <property type="match status" value="1"/>
</dbReference>
<comment type="caution">
    <text evidence="1">The sequence shown here is derived from an EMBL/GenBank/DDBJ whole genome shotgun (WGS) entry which is preliminary data.</text>
</comment>
<proteinExistence type="predicted"/>
<dbReference type="OrthoDB" id="9779267at2"/>
<accession>A0A4Q7UI58</accession>
<dbReference type="EMBL" id="SHKK01000001">
    <property type="protein sequence ID" value="RZT80098.1"/>
    <property type="molecule type" value="Genomic_DNA"/>
</dbReference>
<keyword evidence="2" id="KW-1185">Reference proteome</keyword>
<dbReference type="RefSeq" id="WP_130402980.1">
    <property type="nucleotide sequence ID" value="NZ_SHKK01000001.1"/>
</dbReference>
<protein>
    <submittedName>
        <fullName evidence="1">Type I phosphodiesterase/nucleotide pyrophosphatase</fullName>
    </submittedName>
</protein>
<dbReference type="GO" id="GO:0016787">
    <property type="term" value="F:hydrolase activity"/>
    <property type="evidence" value="ECO:0007669"/>
    <property type="project" value="UniProtKB-ARBA"/>
</dbReference>
<dbReference type="AlphaFoldDB" id="A0A4Q7UI58"/>
<dbReference type="Gene3D" id="3.40.720.10">
    <property type="entry name" value="Alkaline Phosphatase, subunit A"/>
    <property type="match status" value="1"/>
</dbReference>
<gene>
    <name evidence="1" type="ORF">EV382_3341</name>
</gene>
<reference evidence="1 2" key="1">
    <citation type="submission" date="2019-02" db="EMBL/GenBank/DDBJ databases">
        <title>Sequencing the genomes of 1000 actinobacteria strains.</title>
        <authorList>
            <person name="Klenk H.-P."/>
        </authorList>
    </citation>
    <scope>NUCLEOTIDE SEQUENCE [LARGE SCALE GENOMIC DNA]</scope>
    <source>
        <strain evidence="1 2">DSM 45888</strain>
    </source>
</reference>
<dbReference type="PANTHER" id="PTHR10151:SF120">
    <property type="entry name" value="BIS(5'-ADENOSYL)-TRIPHOSPHATASE"/>
    <property type="match status" value="1"/>
</dbReference>
<evidence type="ECO:0000313" key="2">
    <source>
        <dbReference type="Proteomes" id="UP000293781"/>
    </source>
</evidence>
<evidence type="ECO:0000313" key="1">
    <source>
        <dbReference type="EMBL" id="RZT80098.1"/>
    </source>
</evidence>
<dbReference type="PANTHER" id="PTHR10151">
    <property type="entry name" value="ECTONUCLEOTIDE PYROPHOSPHATASE/PHOSPHODIESTERASE"/>
    <property type="match status" value="1"/>
</dbReference>
<dbReference type="InterPro" id="IPR017850">
    <property type="entry name" value="Alkaline_phosphatase_core_sf"/>
</dbReference>